<keyword evidence="2" id="KW-0732">Signal</keyword>
<reference evidence="4" key="1">
    <citation type="thesis" date="2021" institute="BYU ScholarsArchive" country="Provo, UT, USA">
        <title>Applications of and Algorithms for Genome Assembly and Genomic Analyses with an Emphasis on Marine Teleosts.</title>
        <authorList>
            <person name="Pickett B.D."/>
        </authorList>
    </citation>
    <scope>NUCLEOTIDE SEQUENCE</scope>
    <source>
        <strain evidence="4">HI-2016</strain>
    </source>
</reference>
<dbReference type="InterPro" id="IPR036179">
    <property type="entry name" value="Ig-like_dom_sf"/>
</dbReference>
<dbReference type="InterPro" id="IPR013106">
    <property type="entry name" value="Ig_V-set"/>
</dbReference>
<keyword evidence="5" id="KW-1185">Reference proteome</keyword>
<protein>
    <recommendedName>
        <fullName evidence="3">Ig-like domain-containing protein</fullName>
    </recommendedName>
</protein>
<accession>A0A8T2NFW1</accession>
<dbReference type="Proteomes" id="UP000824540">
    <property type="component" value="Unassembled WGS sequence"/>
</dbReference>
<feature type="transmembrane region" description="Helical" evidence="1">
    <location>
        <begin position="240"/>
        <end position="264"/>
    </location>
</feature>
<dbReference type="Gene3D" id="2.60.40.10">
    <property type="entry name" value="Immunoglobulins"/>
    <property type="match status" value="2"/>
</dbReference>
<dbReference type="InterPro" id="IPR013783">
    <property type="entry name" value="Ig-like_fold"/>
</dbReference>
<dbReference type="EMBL" id="JAFBMS010000071">
    <property type="protein sequence ID" value="KAG9338180.1"/>
    <property type="molecule type" value="Genomic_DNA"/>
</dbReference>
<keyword evidence="1" id="KW-0472">Membrane</keyword>
<dbReference type="SMART" id="SM00409">
    <property type="entry name" value="IG"/>
    <property type="match status" value="2"/>
</dbReference>
<name>A0A8T2NFW1_9TELE</name>
<feature type="domain" description="Ig-like" evidence="3">
    <location>
        <begin position="22"/>
        <end position="135"/>
    </location>
</feature>
<dbReference type="PANTHER" id="PTHR44699">
    <property type="entry name" value="IMMUNOGLOBULIN SUPERFAMILY MEMBER 11"/>
    <property type="match status" value="1"/>
</dbReference>
<dbReference type="InterPro" id="IPR003599">
    <property type="entry name" value="Ig_sub"/>
</dbReference>
<evidence type="ECO:0000313" key="5">
    <source>
        <dbReference type="Proteomes" id="UP000824540"/>
    </source>
</evidence>
<dbReference type="Pfam" id="PF13927">
    <property type="entry name" value="Ig_3"/>
    <property type="match status" value="1"/>
</dbReference>
<keyword evidence="1" id="KW-1133">Transmembrane helix</keyword>
<organism evidence="4 5">
    <name type="scientific">Albula glossodonta</name>
    <name type="common">roundjaw bonefish</name>
    <dbReference type="NCBI Taxonomy" id="121402"/>
    <lineage>
        <taxon>Eukaryota</taxon>
        <taxon>Metazoa</taxon>
        <taxon>Chordata</taxon>
        <taxon>Craniata</taxon>
        <taxon>Vertebrata</taxon>
        <taxon>Euteleostomi</taxon>
        <taxon>Actinopterygii</taxon>
        <taxon>Neopterygii</taxon>
        <taxon>Teleostei</taxon>
        <taxon>Albuliformes</taxon>
        <taxon>Albulidae</taxon>
        <taxon>Albula</taxon>
    </lineage>
</organism>
<feature type="domain" description="Ig-like" evidence="3">
    <location>
        <begin position="142"/>
        <end position="229"/>
    </location>
</feature>
<dbReference type="InterPro" id="IPR007110">
    <property type="entry name" value="Ig-like_dom"/>
</dbReference>
<evidence type="ECO:0000259" key="3">
    <source>
        <dbReference type="PROSITE" id="PS50835"/>
    </source>
</evidence>
<proteinExistence type="predicted"/>
<feature type="signal peptide" evidence="2">
    <location>
        <begin position="1"/>
        <end position="20"/>
    </location>
</feature>
<evidence type="ECO:0000313" key="4">
    <source>
        <dbReference type="EMBL" id="KAG9338180.1"/>
    </source>
</evidence>
<feature type="chain" id="PRO_5035798192" description="Ig-like domain-containing protein" evidence="2">
    <location>
        <begin position="21"/>
        <end position="297"/>
    </location>
</feature>
<dbReference type="InterPro" id="IPR042758">
    <property type="entry name" value="IGSF11"/>
</dbReference>
<dbReference type="SMART" id="SM00408">
    <property type="entry name" value="IGc2"/>
    <property type="match status" value="2"/>
</dbReference>
<sequence length="297" mass="32295">MGRAGGLRIWTACLVASLLRYDTVKVSMRDQVLEVVQGDSVLLSCSFYTLGPLSRLNIIWTLAPLSDPGSPSQVIVYDHGQVIEDPALTGRVGFVGVPWSADIFLNDTRVSDSGTYRCVVNNPPEAGDPGIGELSLDVLAPPSLPVCLWEGDTDVGGSVTMSCSVDEGVPVPEIRWDKVEPDTISLPVNMEGALKSTVSITNISAQNSGMYRCSVSNPLGTQNCYINLSVYSPPVPSPGILQGVLLTLSMALVLLALLALVLWIHRSGRDRKWKDREEEECYNEIRYTPTLLRRSFV</sequence>
<dbReference type="SUPFAM" id="SSF48726">
    <property type="entry name" value="Immunoglobulin"/>
    <property type="match status" value="2"/>
</dbReference>
<dbReference type="AlphaFoldDB" id="A0A8T2NFW1"/>
<dbReference type="InterPro" id="IPR003598">
    <property type="entry name" value="Ig_sub2"/>
</dbReference>
<dbReference type="OrthoDB" id="10041737at2759"/>
<gene>
    <name evidence="4" type="ORF">JZ751_026930</name>
</gene>
<comment type="caution">
    <text evidence="4">The sequence shown here is derived from an EMBL/GenBank/DDBJ whole genome shotgun (WGS) entry which is preliminary data.</text>
</comment>
<evidence type="ECO:0000256" key="1">
    <source>
        <dbReference type="SAM" id="Phobius"/>
    </source>
</evidence>
<dbReference type="PROSITE" id="PS50835">
    <property type="entry name" value="IG_LIKE"/>
    <property type="match status" value="2"/>
</dbReference>
<dbReference type="PANTHER" id="PTHR44699:SF2">
    <property type="entry name" value="IMMUNOGLOBULIN SUPERFAMILY MEMBER 11-LIKE"/>
    <property type="match status" value="1"/>
</dbReference>
<keyword evidence="1" id="KW-0812">Transmembrane</keyword>
<dbReference type="Pfam" id="PF07686">
    <property type="entry name" value="V-set"/>
    <property type="match status" value="1"/>
</dbReference>
<evidence type="ECO:0000256" key="2">
    <source>
        <dbReference type="SAM" id="SignalP"/>
    </source>
</evidence>